<keyword evidence="3" id="KW-1185">Reference proteome</keyword>
<dbReference type="InterPro" id="IPR018875">
    <property type="entry name" value="Antirepressor_Ant_N"/>
</dbReference>
<dbReference type="EMBL" id="CP061800">
    <property type="protein sequence ID" value="QTA84859.1"/>
    <property type="molecule type" value="Genomic_DNA"/>
</dbReference>
<sequence>MNEHQAKTTTIDFHGHTLITVRHNGTDYIAMKPVVEGMGLAWQVQQRKIISSERYHHMVIPLQTIGGIQDMLCIPLKKLNEWLFSIHPEKVRPEIRATVVMYQEECLLSVSGHRNGDAGIHPEHKNIHENQIQAATVDFHGHTLVTVLHNNAEYVAMKPVCEGMGLDWEAQRQLIERDPVLNSTACIIQVVAGDGKQRDMLCLPLIYLNGWLFKINAARYREDDPRRDIIIQYQRECYSVLYNYWHVGAAIHQQHCHEHRETRSVIHNIASDMEMAMKIAMMLRLGDEQTTCFMNELVKDIYNIDCLELANRKGDTCKKHDIYLTTTQLGKRLGLTPHKTNKLLEKCGLIESFRNDKDQLRWKPTARGKPYVIGKGAKRNPDNYEKVHQLLFLESVVEVIGSSSRLG</sequence>
<evidence type="ECO:0000313" key="2">
    <source>
        <dbReference type="EMBL" id="QTA84859.1"/>
    </source>
</evidence>
<evidence type="ECO:0000313" key="3">
    <source>
        <dbReference type="Proteomes" id="UP000663722"/>
    </source>
</evidence>
<dbReference type="Proteomes" id="UP000663722">
    <property type="component" value="Chromosome"/>
</dbReference>
<feature type="domain" description="Antirepressor protein ant N-terminal" evidence="1">
    <location>
        <begin position="10"/>
        <end position="106"/>
    </location>
</feature>
<protein>
    <submittedName>
        <fullName evidence="2">Antirepressor protein ANT doman-containing protein</fullName>
    </submittedName>
</protein>
<feature type="domain" description="Antirepressor protein ant N-terminal" evidence="1">
    <location>
        <begin position="136"/>
        <end position="250"/>
    </location>
</feature>
<organism evidence="2 3">
    <name type="scientific">Desulfonema magnum</name>
    <dbReference type="NCBI Taxonomy" id="45655"/>
    <lineage>
        <taxon>Bacteria</taxon>
        <taxon>Pseudomonadati</taxon>
        <taxon>Thermodesulfobacteriota</taxon>
        <taxon>Desulfobacteria</taxon>
        <taxon>Desulfobacterales</taxon>
        <taxon>Desulfococcaceae</taxon>
        <taxon>Desulfonema</taxon>
    </lineage>
</organism>
<reference evidence="2" key="1">
    <citation type="journal article" date="2021" name="Microb. Physiol.">
        <title>Proteogenomic Insights into the Physiology of Marine, Sulfate-Reducing, Filamentous Desulfonema limicola and Desulfonema magnum.</title>
        <authorList>
            <person name="Schnaars V."/>
            <person name="Wohlbrand L."/>
            <person name="Scheve S."/>
            <person name="Hinrichs C."/>
            <person name="Reinhardt R."/>
            <person name="Rabus R."/>
        </authorList>
    </citation>
    <scope>NUCLEOTIDE SEQUENCE</scope>
    <source>
        <strain evidence="2">4be13</strain>
    </source>
</reference>
<accession>A0A975BFM9</accession>
<name>A0A975BFM9_9BACT</name>
<dbReference type="Pfam" id="PF10547">
    <property type="entry name" value="P22_AR_N"/>
    <property type="match status" value="2"/>
</dbReference>
<dbReference type="AlphaFoldDB" id="A0A975BFM9"/>
<proteinExistence type="predicted"/>
<dbReference type="KEGG" id="dmm:dnm_008620"/>
<dbReference type="RefSeq" id="WP_207681163.1">
    <property type="nucleotide sequence ID" value="NZ_CP061800.1"/>
</dbReference>
<dbReference type="PRINTS" id="PR01994">
    <property type="entry name" value="ANTIREPRESSR"/>
</dbReference>
<evidence type="ECO:0000259" key="1">
    <source>
        <dbReference type="Pfam" id="PF10547"/>
    </source>
</evidence>
<gene>
    <name evidence="2" type="ORF">dnm_008620</name>
</gene>